<dbReference type="PRINTS" id="PR00359">
    <property type="entry name" value="BP450"/>
</dbReference>
<dbReference type="SUPFAM" id="SSF48264">
    <property type="entry name" value="Cytochrome P450"/>
    <property type="match status" value="1"/>
</dbReference>
<evidence type="ECO:0000256" key="2">
    <source>
        <dbReference type="SAM" id="MobiDB-lite"/>
    </source>
</evidence>
<dbReference type="RefSeq" id="WP_345437622.1">
    <property type="nucleotide sequence ID" value="NZ_BAABHK010000014.1"/>
</dbReference>
<evidence type="ECO:0000313" key="3">
    <source>
        <dbReference type="EMBL" id="GAA4634650.1"/>
    </source>
</evidence>
<keyword evidence="4" id="KW-1185">Reference proteome</keyword>
<evidence type="ECO:0000256" key="1">
    <source>
        <dbReference type="ARBA" id="ARBA00010617"/>
    </source>
</evidence>
<dbReference type="PANTHER" id="PTHR46696">
    <property type="entry name" value="P450, PUTATIVE (EUROFUNG)-RELATED"/>
    <property type="match status" value="1"/>
</dbReference>
<name>A0ABP8UP20_9ACTN</name>
<proteinExistence type="inferred from homology"/>
<gene>
    <name evidence="3" type="ORF">GCM10023196_076990</name>
</gene>
<reference evidence="4" key="1">
    <citation type="journal article" date="2019" name="Int. J. Syst. Evol. Microbiol.">
        <title>The Global Catalogue of Microorganisms (GCM) 10K type strain sequencing project: providing services to taxonomists for standard genome sequencing and annotation.</title>
        <authorList>
            <consortium name="The Broad Institute Genomics Platform"/>
            <consortium name="The Broad Institute Genome Sequencing Center for Infectious Disease"/>
            <person name="Wu L."/>
            <person name="Ma J."/>
        </authorList>
    </citation>
    <scope>NUCLEOTIDE SEQUENCE [LARGE SCALE GENOMIC DNA]</scope>
    <source>
        <strain evidence="4">JCM 17939</strain>
    </source>
</reference>
<protein>
    <submittedName>
        <fullName evidence="3">Cytochrome P450</fullName>
    </submittedName>
</protein>
<dbReference type="InterPro" id="IPR001128">
    <property type="entry name" value="Cyt_P450"/>
</dbReference>
<dbReference type="Pfam" id="PF00067">
    <property type="entry name" value="p450"/>
    <property type="match status" value="1"/>
</dbReference>
<sequence length="449" mass="48675">MTQRRVATPVSDTDTIASPDTYVRGVPHDALARLRGSTPVAWIEERPVDGKPAGPGYWAVLRHADACQVLRNPKLFSVRGTADKDLGHGRGRTPAEDPPARSRLRRRLPKAFGARTIACLPERIDARAYALVDAVAEKGEADFTTEIATDLPLLAFADLVGVPESDRWLLADWSARAIARPVAGYPAGHAAETPFDPAGSTDMARRAIAARPHGPAASEAETPPHGPEAETALPDLRLYAGELAAYKRRHPGDDLMTALVGQAGGKTGPDPVEEFESLFRLFAAAGDDAVKGGLPGGMVALLKNPDETARLRADPSLLESAVEEMLRWWSPVMCVGRTVTADTVVGNVPVRKGERLVVWVSSANRDELVFAEPGRFDVGRAPNDHLALGLGPRACLGAHLVRMQMRAMFTAVLDRFDDIEPAGEPRRLRSNVRNGVKHLPIRWRPRPRR</sequence>
<comment type="similarity">
    <text evidence="1">Belongs to the cytochrome P450 family.</text>
</comment>
<dbReference type="EMBL" id="BAABHK010000014">
    <property type="protein sequence ID" value="GAA4634650.1"/>
    <property type="molecule type" value="Genomic_DNA"/>
</dbReference>
<evidence type="ECO:0000313" key="4">
    <source>
        <dbReference type="Proteomes" id="UP001501442"/>
    </source>
</evidence>
<feature type="region of interest" description="Disordered" evidence="2">
    <location>
        <begin position="209"/>
        <end position="231"/>
    </location>
</feature>
<dbReference type="Proteomes" id="UP001501442">
    <property type="component" value="Unassembled WGS sequence"/>
</dbReference>
<feature type="region of interest" description="Disordered" evidence="2">
    <location>
        <begin position="81"/>
        <end position="102"/>
    </location>
</feature>
<accession>A0ABP8UP20</accession>
<dbReference type="Gene3D" id="1.10.630.10">
    <property type="entry name" value="Cytochrome P450"/>
    <property type="match status" value="1"/>
</dbReference>
<dbReference type="InterPro" id="IPR036396">
    <property type="entry name" value="Cyt_P450_sf"/>
</dbReference>
<dbReference type="PANTHER" id="PTHR46696:SF4">
    <property type="entry name" value="BIOTIN BIOSYNTHESIS CYTOCHROME P450"/>
    <property type="match status" value="1"/>
</dbReference>
<comment type="caution">
    <text evidence="3">The sequence shown here is derived from an EMBL/GenBank/DDBJ whole genome shotgun (WGS) entry which is preliminary data.</text>
</comment>
<organism evidence="3 4">
    <name type="scientific">Actinoallomurus vinaceus</name>
    <dbReference type="NCBI Taxonomy" id="1080074"/>
    <lineage>
        <taxon>Bacteria</taxon>
        <taxon>Bacillati</taxon>
        <taxon>Actinomycetota</taxon>
        <taxon>Actinomycetes</taxon>
        <taxon>Streptosporangiales</taxon>
        <taxon>Thermomonosporaceae</taxon>
        <taxon>Actinoallomurus</taxon>
    </lineage>
</organism>
<dbReference type="InterPro" id="IPR002397">
    <property type="entry name" value="Cyt_P450_B"/>
</dbReference>
<feature type="compositionally biased region" description="Basic and acidic residues" evidence="2">
    <location>
        <begin position="81"/>
        <end position="100"/>
    </location>
</feature>